<dbReference type="AlphaFoldDB" id="A0A1V6SYE8"/>
<evidence type="ECO:0000313" key="2">
    <source>
        <dbReference type="EMBL" id="OQE18931.1"/>
    </source>
</evidence>
<reference evidence="3" key="1">
    <citation type="journal article" date="2017" name="Nat. Microbiol.">
        <title>Global analysis of biosynthetic gene clusters reveals vast potential of secondary metabolite production in Penicillium species.</title>
        <authorList>
            <person name="Nielsen J.C."/>
            <person name="Grijseels S."/>
            <person name="Prigent S."/>
            <person name="Ji B."/>
            <person name="Dainat J."/>
            <person name="Nielsen K.F."/>
            <person name="Frisvad J.C."/>
            <person name="Workman M."/>
            <person name="Nielsen J."/>
        </authorList>
    </citation>
    <scope>NUCLEOTIDE SEQUENCE [LARGE SCALE GENOMIC DNA]</scope>
    <source>
        <strain evidence="3">IBT 14082</strain>
    </source>
</reference>
<name>A0A1V6SYE8_9EURO</name>
<gene>
    <name evidence="2" type="ORF">PENFLA_c020G01809</name>
</gene>
<dbReference type="EMBL" id="MLQL01000020">
    <property type="protein sequence ID" value="OQE18931.1"/>
    <property type="molecule type" value="Genomic_DNA"/>
</dbReference>
<dbReference type="Proteomes" id="UP000191342">
    <property type="component" value="Unassembled WGS sequence"/>
</dbReference>
<comment type="caution">
    <text evidence="2">The sequence shown here is derived from an EMBL/GenBank/DDBJ whole genome shotgun (WGS) entry which is preliminary data.</text>
</comment>
<keyword evidence="3" id="KW-1185">Reference proteome</keyword>
<accession>A0A1V6SYE8</accession>
<proteinExistence type="predicted"/>
<organism evidence="2 3">
    <name type="scientific">Penicillium flavigenum</name>
    <dbReference type="NCBI Taxonomy" id="254877"/>
    <lineage>
        <taxon>Eukaryota</taxon>
        <taxon>Fungi</taxon>
        <taxon>Dikarya</taxon>
        <taxon>Ascomycota</taxon>
        <taxon>Pezizomycotina</taxon>
        <taxon>Eurotiomycetes</taxon>
        <taxon>Eurotiomycetidae</taxon>
        <taxon>Eurotiales</taxon>
        <taxon>Aspergillaceae</taxon>
        <taxon>Penicillium</taxon>
    </lineage>
</organism>
<feature type="region of interest" description="Disordered" evidence="1">
    <location>
        <begin position="1"/>
        <end position="65"/>
    </location>
</feature>
<protein>
    <submittedName>
        <fullName evidence="2">Uncharacterized protein</fullName>
    </submittedName>
</protein>
<feature type="compositionally biased region" description="Polar residues" evidence="1">
    <location>
        <begin position="41"/>
        <end position="65"/>
    </location>
</feature>
<sequence length="99" mass="10754">MLRRSPRGRFAESSRTARSFAEAVRSSTDPVEPTLDLLQRFSRSTTTPNIAPATRSSPRPLGSNNEIDIGDVSLALVDLLAQGLRGNGFQQAGWVATRK</sequence>
<evidence type="ECO:0000313" key="3">
    <source>
        <dbReference type="Proteomes" id="UP000191342"/>
    </source>
</evidence>
<evidence type="ECO:0000256" key="1">
    <source>
        <dbReference type="SAM" id="MobiDB-lite"/>
    </source>
</evidence>